<dbReference type="EMBL" id="JACHMH010000001">
    <property type="protein sequence ID" value="MBB4677207.1"/>
    <property type="molecule type" value="Genomic_DNA"/>
</dbReference>
<organism evidence="2 3">
    <name type="scientific">Crossiella cryophila</name>
    <dbReference type="NCBI Taxonomy" id="43355"/>
    <lineage>
        <taxon>Bacteria</taxon>
        <taxon>Bacillati</taxon>
        <taxon>Actinomycetota</taxon>
        <taxon>Actinomycetes</taxon>
        <taxon>Pseudonocardiales</taxon>
        <taxon>Pseudonocardiaceae</taxon>
        <taxon>Crossiella</taxon>
    </lineage>
</organism>
<keyword evidence="1" id="KW-0732">Signal</keyword>
<feature type="signal peptide" evidence="1">
    <location>
        <begin position="1"/>
        <end position="24"/>
    </location>
</feature>
<keyword evidence="3" id="KW-1185">Reference proteome</keyword>
<comment type="caution">
    <text evidence="2">The sequence shown here is derived from an EMBL/GenBank/DDBJ whole genome shotgun (WGS) entry which is preliminary data.</text>
</comment>
<feature type="chain" id="PRO_5038691686" evidence="1">
    <location>
        <begin position="25"/>
        <end position="118"/>
    </location>
</feature>
<evidence type="ECO:0000256" key="1">
    <source>
        <dbReference type="SAM" id="SignalP"/>
    </source>
</evidence>
<dbReference type="AlphaFoldDB" id="A0A7W7CA46"/>
<proteinExistence type="predicted"/>
<dbReference type="RefSeq" id="WP_185003149.1">
    <property type="nucleotide sequence ID" value="NZ_BAAAUI010000085.1"/>
</dbReference>
<protein>
    <submittedName>
        <fullName evidence="2">Uncharacterized protein</fullName>
    </submittedName>
</protein>
<accession>A0A7W7CA46</accession>
<reference evidence="2 3" key="1">
    <citation type="submission" date="2020-08" db="EMBL/GenBank/DDBJ databases">
        <title>Sequencing the genomes of 1000 actinobacteria strains.</title>
        <authorList>
            <person name="Klenk H.-P."/>
        </authorList>
    </citation>
    <scope>NUCLEOTIDE SEQUENCE [LARGE SCALE GENOMIC DNA]</scope>
    <source>
        <strain evidence="2 3">DSM 44230</strain>
    </source>
</reference>
<evidence type="ECO:0000313" key="3">
    <source>
        <dbReference type="Proteomes" id="UP000533598"/>
    </source>
</evidence>
<name>A0A7W7CA46_9PSEU</name>
<sequence>MRRSRLIPLVIASTTIVATGIPGAAASTHAPNRTFEQVIACEYVVRWPGTHKFATSQFDVDESIEYLRSDALVWADPRNFVNRRHPREHFTVRELAGSGGGWVMAASLAKTSAKCLPL</sequence>
<evidence type="ECO:0000313" key="2">
    <source>
        <dbReference type="EMBL" id="MBB4677207.1"/>
    </source>
</evidence>
<dbReference type="Proteomes" id="UP000533598">
    <property type="component" value="Unassembled WGS sequence"/>
</dbReference>
<gene>
    <name evidence="2" type="ORF">HNR67_003325</name>
</gene>